<keyword evidence="3" id="KW-1185">Reference proteome</keyword>
<feature type="domain" description="RES" evidence="1">
    <location>
        <begin position="72"/>
        <end position="205"/>
    </location>
</feature>
<dbReference type="EMBL" id="QVLS01000019">
    <property type="protein sequence ID" value="RFP75554.1"/>
    <property type="molecule type" value="Genomic_DNA"/>
</dbReference>
<dbReference type="InterPro" id="IPR014914">
    <property type="entry name" value="RES_dom"/>
</dbReference>
<gene>
    <name evidence="2" type="ORF">DY262_20930</name>
</gene>
<name>A0A372EDV5_9BURK</name>
<evidence type="ECO:0000313" key="3">
    <source>
        <dbReference type="Proteomes" id="UP000261931"/>
    </source>
</evidence>
<proteinExistence type="predicted"/>
<protein>
    <submittedName>
        <fullName evidence="2">RES domain-containing protein</fullName>
    </submittedName>
</protein>
<dbReference type="RefSeq" id="WP_116960991.1">
    <property type="nucleotide sequence ID" value="NZ_QVLS01000019.1"/>
</dbReference>
<dbReference type="Pfam" id="PF08808">
    <property type="entry name" value="RES"/>
    <property type="match status" value="1"/>
</dbReference>
<comment type="caution">
    <text evidence="2">The sequence shown here is derived from an EMBL/GenBank/DDBJ whole genome shotgun (WGS) entry which is preliminary data.</text>
</comment>
<reference evidence="2 3" key="1">
    <citation type="submission" date="2018-08" db="EMBL/GenBank/DDBJ databases">
        <title>Hydrogenophaga sp. LA-38 isolated from sludge.</title>
        <authorList>
            <person name="Im W.-T."/>
        </authorList>
    </citation>
    <scope>NUCLEOTIDE SEQUENCE [LARGE SCALE GENOMIC DNA]</scope>
    <source>
        <strain evidence="2 3">LA-38</strain>
    </source>
</reference>
<evidence type="ECO:0000259" key="1">
    <source>
        <dbReference type="SMART" id="SM00953"/>
    </source>
</evidence>
<dbReference type="SMART" id="SM00953">
    <property type="entry name" value="RES"/>
    <property type="match status" value="1"/>
</dbReference>
<accession>A0A372EDV5</accession>
<organism evidence="2 3">
    <name type="scientific">Hydrogenophaga borbori</name>
    <dbReference type="NCBI Taxonomy" id="2294117"/>
    <lineage>
        <taxon>Bacteria</taxon>
        <taxon>Pseudomonadati</taxon>
        <taxon>Pseudomonadota</taxon>
        <taxon>Betaproteobacteria</taxon>
        <taxon>Burkholderiales</taxon>
        <taxon>Comamonadaceae</taxon>
        <taxon>Hydrogenophaga</taxon>
    </lineage>
</organism>
<dbReference type="AlphaFoldDB" id="A0A372EDV5"/>
<dbReference type="Proteomes" id="UP000261931">
    <property type="component" value="Unassembled WGS sequence"/>
</dbReference>
<sequence length="235" mass="26310">MSAWSTEWFAAAGATAVRRTLAWRGVEAQHVVSTLRLVDDPDEQALLEQLLDDSKPALPAAAQGLHYLLATPFRYAPAHASRFRAAHAKGQWYGAETLFAAGAEVAYWRHRFVSDSEGLRDRELLTEHSFFQGQIEGPSIDLSAPPWHQARADWTQDSDYSATHAVATAAQARGLQWLRYESVRAPGQFCAVALLPQCLREPPGGLDGTLQTWHCKATRQRVMLTRGRERWAWDF</sequence>
<evidence type="ECO:0000313" key="2">
    <source>
        <dbReference type="EMBL" id="RFP75554.1"/>
    </source>
</evidence>